<dbReference type="AlphaFoldDB" id="A0AAD7GCF2"/>
<evidence type="ECO:0000313" key="3">
    <source>
        <dbReference type="Proteomes" id="UP001221757"/>
    </source>
</evidence>
<feature type="region of interest" description="Disordered" evidence="1">
    <location>
        <begin position="275"/>
        <end position="300"/>
    </location>
</feature>
<reference evidence="2" key="1">
    <citation type="submission" date="2023-03" db="EMBL/GenBank/DDBJ databases">
        <title>Massive genome expansion in bonnet fungi (Mycena s.s.) driven by repeated elements and novel gene families across ecological guilds.</title>
        <authorList>
            <consortium name="Lawrence Berkeley National Laboratory"/>
            <person name="Harder C.B."/>
            <person name="Miyauchi S."/>
            <person name="Viragh M."/>
            <person name="Kuo A."/>
            <person name="Thoen E."/>
            <person name="Andreopoulos B."/>
            <person name="Lu D."/>
            <person name="Skrede I."/>
            <person name="Drula E."/>
            <person name="Henrissat B."/>
            <person name="Morin E."/>
            <person name="Kohler A."/>
            <person name="Barry K."/>
            <person name="LaButti K."/>
            <person name="Morin E."/>
            <person name="Salamov A."/>
            <person name="Lipzen A."/>
            <person name="Mereny Z."/>
            <person name="Hegedus B."/>
            <person name="Baldrian P."/>
            <person name="Stursova M."/>
            <person name="Weitz H."/>
            <person name="Taylor A."/>
            <person name="Grigoriev I.V."/>
            <person name="Nagy L.G."/>
            <person name="Martin F."/>
            <person name="Kauserud H."/>
        </authorList>
    </citation>
    <scope>NUCLEOTIDE SEQUENCE</scope>
    <source>
        <strain evidence="2">CBHHK067</strain>
    </source>
</reference>
<dbReference type="EMBL" id="JARKIE010000082">
    <property type="protein sequence ID" value="KAJ7688018.1"/>
    <property type="molecule type" value="Genomic_DNA"/>
</dbReference>
<feature type="region of interest" description="Disordered" evidence="1">
    <location>
        <begin position="1"/>
        <end position="121"/>
    </location>
</feature>
<organism evidence="2 3">
    <name type="scientific">Mycena rosella</name>
    <name type="common">Pink bonnet</name>
    <name type="synonym">Agaricus rosellus</name>
    <dbReference type="NCBI Taxonomy" id="1033263"/>
    <lineage>
        <taxon>Eukaryota</taxon>
        <taxon>Fungi</taxon>
        <taxon>Dikarya</taxon>
        <taxon>Basidiomycota</taxon>
        <taxon>Agaricomycotina</taxon>
        <taxon>Agaricomycetes</taxon>
        <taxon>Agaricomycetidae</taxon>
        <taxon>Agaricales</taxon>
        <taxon>Marasmiineae</taxon>
        <taxon>Mycenaceae</taxon>
        <taxon>Mycena</taxon>
    </lineage>
</organism>
<proteinExistence type="predicted"/>
<feature type="compositionally biased region" description="Basic and acidic residues" evidence="1">
    <location>
        <begin position="12"/>
        <end position="35"/>
    </location>
</feature>
<feature type="compositionally biased region" description="Basic and acidic residues" evidence="1">
    <location>
        <begin position="287"/>
        <end position="300"/>
    </location>
</feature>
<keyword evidence="3" id="KW-1185">Reference proteome</keyword>
<evidence type="ECO:0000256" key="1">
    <source>
        <dbReference type="SAM" id="MobiDB-lite"/>
    </source>
</evidence>
<gene>
    <name evidence="2" type="ORF">B0H17DRAFT_1135862</name>
</gene>
<name>A0AAD7GCF2_MYCRO</name>
<protein>
    <submittedName>
        <fullName evidence="2">Uncharacterized protein</fullName>
    </submittedName>
</protein>
<feature type="compositionally biased region" description="Polar residues" evidence="1">
    <location>
        <begin position="64"/>
        <end position="73"/>
    </location>
</feature>
<sequence>MYPPFSINRKASTSDERATRIATEHRVRNLDHRESSGPSTLHACPRILYKPQVDDQPASEPHGKQQSAISHPSRTTDKDDSLLTQGGGEGQNRARNLGKVSKRDRRASSTASFKSSGEVRVGCGRPEAASLSKRTTTRVGDFFAEVLVVGLVVSCNVGDGDGDGDRREDPDRGGVVAAAVAEAVAVGGVVGDGIDGKGEMWWFRSRRTSSKCGVKCCPDEGIPWDQVVSGPKWTYFMLLDALRGGNKIHTYVYKPKNLAFAGVLKSINWDTGGHNRHNGTVAGLGKGSDEKDHRNGMQEL</sequence>
<comment type="caution">
    <text evidence="2">The sequence shown here is derived from an EMBL/GenBank/DDBJ whole genome shotgun (WGS) entry which is preliminary data.</text>
</comment>
<evidence type="ECO:0000313" key="2">
    <source>
        <dbReference type="EMBL" id="KAJ7688018.1"/>
    </source>
</evidence>
<accession>A0AAD7GCF2</accession>
<dbReference type="Proteomes" id="UP001221757">
    <property type="component" value="Unassembled WGS sequence"/>
</dbReference>